<dbReference type="SUPFAM" id="SSF56796">
    <property type="entry name" value="Dehydroquinate synthase-like"/>
    <property type="match status" value="1"/>
</dbReference>
<keyword evidence="4" id="KW-1185">Reference proteome</keyword>
<evidence type="ECO:0000259" key="2">
    <source>
        <dbReference type="Pfam" id="PF00465"/>
    </source>
</evidence>
<dbReference type="Pfam" id="PF00465">
    <property type="entry name" value="Fe-ADH"/>
    <property type="match status" value="1"/>
</dbReference>
<dbReference type="Proteomes" id="UP001553843">
    <property type="component" value="Unassembled WGS sequence"/>
</dbReference>
<name>A0ABV3LY18_9ACTN</name>
<reference evidence="3 4" key="1">
    <citation type="submission" date="2024-06" db="EMBL/GenBank/DDBJ databases">
        <title>The Natural Products Discovery Center: Release of the First 8490 Sequenced Strains for Exploring Actinobacteria Biosynthetic Diversity.</title>
        <authorList>
            <person name="Kalkreuter E."/>
            <person name="Kautsar S.A."/>
            <person name="Yang D."/>
            <person name="Bader C.D."/>
            <person name="Teijaro C.N."/>
            <person name="Fluegel L."/>
            <person name="Davis C.M."/>
            <person name="Simpson J.R."/>
            <person name="Lauterbach L."/>
            <person name="Steele A.D."/>
            <person name="Gui C."/>
            <person name="Meng S."/>
            <person name="Li G."/>
            <person name="Viehrig K."/>
            <person name="Ye F."/>
            <person name="Su P."/>
            <person name="Kiefer A.F."/>
            <person name="Nichols A."/>
            <person name="Cepeda A.J."/>
            <person name="Yan W."/>
            <person name="Fan B."/>
            <person name="Jiang Y."/>
            <person name="Adhikari A."/>
            <person name="Zheng C.-J."/>
            <person name="Schuster L."/>
            <person name="Cowan T.M."/>
            <person name="Smanski M.J."/>
            <person name="Chevrette M.G."/>
            <person name="De Carvalho L.P.S."/>
            <person name="Shen B."/>
        </authorList>
    </citation>
    <scope>NUCLEOTIDE SEQUENCE [LARGE SCALE GENOMIC DNA]</scope>
    <source>
        <strain evidence="3 4">NPDC047833</strain>
    </source>
</reference>
<dbReference type="PANTHER" id="PTHR11496">
    <property type="entry name" value="ALCOHOL DEHYDROGENASE"/>
    <property type="match status" value="1"/>
</dbReference>
<dbReference type="EC" id="1.1.1.1" evidence="3"/>
<dbReference type="Gene3D" id="3.40.50.1970">
    <property type="match status" value="1"/>
</dbReference>
<evidence type="ECO:0000313" key="3">
    <source>
        <dbReference type="EMBL" id="MEW2364348.1"/>
    </source>
</evidence>
<dbReference type="GO" id="GO:0004022">
    <property type="term" value="F:alcohol dehydrogenase (NAD+) activity"/>
    <property type="evidence" value="ECO:0007669"/>
    <property type="project" value="UniProtKB-EC"/>
</dbReference>
<dbReference type="RefSeq" id="WP_359772082.1">
    <property type="nucleotide sequence ID" value="NZ_JBEYRR010000001.1"/>
</dbReference>
<protein>
    <submittedName>
        <fullName evidence="3">Iron-containing alcohol dehydrogenase</fullName>
        <ecNumber evidence="3">1.1.1.1</ecNumber>
    </submittedName>
</protein>
<gene>
    <name evidence="3" type="ORF">AB0887_20710</name>
</gene>
<dbReference type="InterPro" id="IPR001670">
    <property type="entry name" value="ADH_Fe/GldA"/>
</dbReference>
<sequence length="429" mass="44482">MHATDGRAVPPPPVPSLLSTPVLLWQSSGPRRLRIGAGRARAELARLTAAGALVLYDPAAPSAVELVHRHTCGPRTPIGPAVLPLPVGEGVDAPRRVAREIARHGARTVAVVGGGSAMDTAKLAAVLAVGGEPRFTAGPRSGLALLSRTDRPAPTVIAFPTTLGTGSETSGVARLPIGERRSRLVCSTTLCPAGAVLDPCLTGTLPRPLLAAGALEILLRLTGPLLGPHPMADAAAEWLLEYAALVRRTADKLLSAETLRSADTLPSTDGSRCSDMEPAAALRLRLATVSAASHQVWPRVGVSPFAFLLWYFADTAATVTGTAKNAALARLFPAYLELALGVRGRSPWADGPRARRVARVLFPEAGPDPAHCREAAAELLRRWGIAPVAPLGADPGRLGSATVASWPRALTGITAKDAAALYESANTPC</sequence>
<comment type="caution">
    <text evidence="3">The sequence shown here is derived from an EMBL/GenBank/DDBJ whole genome shotgun (WGS) entry which is preliminary data.</text>
</comment>
<dbReference type="EMBL" id="JBEYRS010000008">
    <property type="protein sequence ID" value="MEW2364348.1"/>
    <property type="molecule type" value="Genomic_DNA"/>
</dbReference>
<accession>A0ABV3LY18</accession>
<proteinExistence type="predicted"/>
<evidence type="ECO:0000313" key="4">
    <source>
        <dbReference type="Proteomes" id="UP001553843"/>
    </source>
</evidence>
<evidence type="ECO:0000256" key="1">
    <source>
        <dbReference type="ARBA" id="ARBA00023002"/>
    </source>
</evidence>
<organism evidence="3 4">
    <name type="scientific">Streptomyces huasconensis</name>
    <dbReference type="NCBI Taxonomy" id="1854574"/>
    <lineage>
        <taxon>Bacteria</taxon>
        <taxon>Bacillati</taxon>
        <taxon>Actinomycetota</taxon>
        <taxon>Actinomycetes</taxon>
        <taxon>Kitasatosporales</taxon>
        <taxon>Streptomycetaceae</taxon>
        <taxon>Streptomyces</taxon>
    </lineage>
</organism>
<dbReference type="InterPro" id="IPR039697">
    <property type="entry name" value="Alcohol_dehydrogenase_Fe"/>
</dbReference>
<feature type="domain" description="Alcohol dehydrogenase iron-type/glycerol dehydrogenase GldA" evidence="2">
    <location>
        <begin position="31"/>
        <end position="199"/>
    </location>
</feature>
<keyword evidence="1 3" id="KW-0560">Oxidoreductase</keyword>
<dbReference type="PANTHER" id="PTHR11496:SF83">
    <property type="entry name" value="HYDROXYACID-OXOACID TRANSHYDROGENASE, MITOCHONDRIAL"/>
    <property type="match status" value="1"/>
</dbReference>